<dbReference type="VEuPathDB" id="PiroplasmaDB:TA21295"/>
<dbReference type="STRING" id="5874.Q4UGP8"/>
<evidence type="ECO:0000313" key="3">
    <source>
        <dbReference type="EMBL" id="CAI73741.1"/>
    </source>
</evidence>
<dbReference type="PANTHER" id="PTHR43096:SF52">
    <property type="entry name" value="DNAJ HOMOLOG 1, MITOCHONDRIAL-RELATED"/>
    <property type="match status" value="1"/>
</dbReference>
<dbReference type="InParanoid" id="Q4UGP8"/>
<dbReference type="GO" id="GO:0005737">
    <property type="term" value="C:cytoplasm"/>
    <property type="evidence" value="ECO:0007669"/>
    <property type="project" value="TreeGrafter"/>
</dbReference>
<evidence type="ECO:0000259" key="2">
    <source>
        <dbReference type="PROSITE" id="PS50076"/>
    </source>
</evidence>
<dbReference type="GO" id="GO:0042026">
    <property type="term" value="P:protein refolding"/>
    <property type="evidence" value="ECO:0007669"/>
    <property type="project" value="TreeGrafter"/>
</dbReference>
<sequence length="309" mass="36111">MSRYIPQTRNGKCKIQLKKFMFVKFNFSFYNPKIFTNLITKRLFSGNNPVNNSLHKNIYNNELQSKLKTGKITYYDVLQVSPTANKNEIKKAYLRLVKEYHPDVNKNTETRSIFLCIKESHDVLTDRNKRILYDQKLSQFEGRGSIYNKSTILRRGTGYDMGNVMSGLIVIDSAESERWERYQRYTKGERNDSVEDPNIWIKTIGSILISCLTVSIGCLVFGHLLTKFPQSSEVDDKYDVDSVRDEHMVKAYYNPITERWERIIDPFEAPLPEVLISHYKGRVESSELSKIPLKNLTIFQVSTTIHRFY</sequence>
<evidence type="ECO:0000313" key="4">
    <source>
        <dbReference type="Proteomes" id="UP000001950"/>
    </source>
</evidence>
<gene>
    <name evidence="3" type="ORF">TA21295</name>
</gene>
<dbReference type="InterPro" id="IPR001623">
    <property type="entry name" value="DnaJ_domain"/>
</dbReference>
<keyword evidence="1" id="KW-0143">Chaperone</keyword>
<dbReference type="EMBL" id="CR940347">
    <property type="protein sequence ID" value="CAI73741.1"/>
    <property type="molecule type" value="Genomic_DNA"/>
</dbReference>
<dbReference type="PRINTS" id="PR00625">
    <property type="entry name" value="JDOMAIN"/>
</dbReference>
<name>Q4UGP8_THEAN</name>
<dbReference type="Gene3D" id="1.10.287.110">
    <property type="entry name" value="DnaJ domain"/>
    <property type="match status" value="1"/>
</dbReference>
<dbReference type="KEGG" id="tan:TA21295"/>
<dbReference type="OMA" id="YAHELIP"/>
<dbReference type="OrthoDB" id="10250354at2759"/>
<dbReference type="PANTHER" id="PTHR43096">
    <property type="entry name" value="DNAJ HOMOLOG 1, MITOCHONDRIAL-RELATED"/>
    <property type="match status" value="1"/>
</dbReference>
<dbReference type="eggNOG" id="KOG0715">
    <property type="taxonomic scope" value="Eukaryota"/>
</dbReference>
<organism evidence="3 4">
    <name type="scientific">Theileria annulata</name>
    <dbReference type="NCBI Taxonomy" id="5874"/>
    <lineage>
        <taxon>Eukaryota</taxon>
        <taxon>Sar</taxon>
        <taxon>Alveolata</taxon>
        <taxon>Apicomplexa</taxon>
        <taxon>Aconoidasida</taxon>
        <taxon>Piroplasmida</taxon>
        <taxon>Theileriidae</taxon>
        <taxon>Theileria</taxon>
    </lineage>
</organism>
<dbReference type="Proteomes" id="UP000001950">
    <property type="component" value="Chromosome 1"/>
</dbReference>
<dbReference type="FunCoup" id="Q4UGP8">
    <property type="interactions" value="1"/>
</dbReference>
<dbReference type="GO" id="GO:0051082">
    <property type="term" value="F:unfolded protein binding"/>
    <property type="evidence" value="ECO:0007669"/>
    <property type="project" value="TreeGrafter"/>
</dbReference>
<dbReference type="SUPFAM" id="SSF46565">
    <property type="entry name" value="Chaperone J-domain"/>
    <property type="match status" value="1"/>
</dbReference>
<protein>
    <submittedName>
        <fullName evidence="3">Molecular chaperone (DnaJ-like), putative</fullName>
    </submittedName>
</protein>
<dbReference type="Pfam" id="PF00226">
    <property type="entry name" value="DnaJ"/>
    <property type="match status" value="1"/>
</dbReference>
<dbReference type="SMART" id="SM00271">
    <property type="entry name" value="DnaJ"/>
    <property type="match status" value="1"/>
</dbReference>
<dbReference type="CDD" id="cd06257">
    <property type="entry name" value="DnaJ"/>
    <property type="match status" value="1"/>
</dbReference>
<proteinExistence type="predicted"/>
<feature type="domain" description="J" evidence="2">
    <location>
        <begin position="73"/>
        <end position="137"/>
    </location>
</feature>
<evidence type="ECO:0000256" key="1">
    <source>
        <dbReference type="ARBA" id="ARBA00023186"/>
    </source>
</evidence>
<accession>Q4UGP8</accession>
<dbReference type="InterPro" id="IPR036869">
    <property type="entry name" value="J_dom_sf"/>
</dbReference>
<dbReference type="PROSITE" id="PS50076">
    <property type="entry name" value="DNAJ_2"/>
    <property type="match status" value="1"/>
</dbReference>
<dbReference type="GeneID" id="3863741"/>
<reference evidence="3 4" key="1">
    <citation type="journal article" date="2005" name="Science">
        <title>Genome of the host-cell transforming parasite Theileria annulata compared with T. parva.</title>
        <authorList>
            <person name="Pain A."/>
            <person name="Renauld H."/>
            <person name="Berriman M."/>
            <person name="Murphy L."/>
            <person name="Yeats C.A."/>
            <person name="Weir W."/>
            <person name="Kerhornou A."/>
            <person name="Aslett M."/>
            <person name="Bishop R."/>
            <person name="Bouchier C."/>
            <person name="Cochet M."/>
            <person name="Coulson R.M.R."/>
            <person name="Cronin A."/>
            <person name="de Villiers E.P."/>
            <person name="Fraser A."/>
            <person name="Fosker N."/>
            <person name="Gardner M."/>
            <person name="Goble A."/>
            <person name="Griffiths-Jones S."/>
            <person name="Harris D.E."/>
            <person name="Katzer F."/>
            <person name="Larke N."/>
            <person name="Lord A."/>
            <person name="Maser P."/>
            <person name="McKellar S."/>
            <person name="Mooney P."/>
            <person name="Morton F."/>
            <person name="Nene V."/>
            <person name="O'Neil S."/>
            <person name="Price C."/>
            <person name="Quail M.A."/>
            <person name="Rabbinowitsch E."/>
            <person name="Rawlings N.D."/>
            <person name="Rutter S."/>
            <person name="Saunders D."/>
            <person name="Seeger K."/>
            <person name="Shah T."/>
            <person name="Squares R."/>
            <person name="Squares S."/>
            <person name="Tivey A."/>
            <person name="Walker A.R."/>
            <person name="Woodward J."/>
            <person name="Dobbelaere D.A.E."/>
            <person name="Langsley G."/>
            <person name="Rajandream M.A."/>
            <person name="McKeever D."/>
            <person name="Shiels B."/>
            <person name="Tait A."/>
            <person name="Barrell B.G."/>
            <person name="Hall N."/>
        </authorList>
    </citation>
    <scope>NUCLEOTIDE SEQUENCE [LARGE SCALE GENOMIC DNA]</scope>
    <source>
        <strain evidence="4">Ankara</strain>
    </source>
</reference>
<dbReference type="AlphaFoldDB" id="Q4UGP8"/>
<dbReference type="RefSeq" id="XP_954418.1">
    <property type="nucleotide sequence ID" value="XM_949325.1"/>
</dbReference>
<keyword evidence="4" id="KW-1185">Reference proteome</keyword>